<dbReference type="Proteomes" id="UP000790787">
    <property type="component" value="Chromosome 19"/>
</dbReference>
<reference evidence="2" key="2">
    <citation type="submission" date="2025-08" db="UniProtKB">
        <authorList>
            <consortium name="RefSeq"/>
        </authorList>
    </citation>
    <scope>IDENTIFICATION</scope>
    <source>
        <tissue evidence="2">Leaf</tissue>
    </source>
</reference>
<protein>
    <submittedName>
        <fullName evidence="2">Uncharacterized protein LOC142173440</fullName>
    </submittedName>
</protein>
<accession>A0AC58TD33</accession>
<organism evidence="1 2">
    <name type="scientific">Nicotiana tabacum</name>
    <name type="common">Common tobacco</name>
    <dbReference type="NCBI Taxonomy" id="4097"/>
    <lineage>
        <taxon>Eukaryota</taxon>
        <taxon>Viridiplantae</taxon>
        <taxon>Streptophyta</taxon>
        <taxon>Embryophyta</taxon>
        <taxon>Tracheophyta</taxon>
        <taxon>Spermatophyta</taxon>
        <taxon>Magnoliopsida</taxon>
        <taxon>eudicotyledons</taxon>
        <taxon>Gunneridae</taxon>
        <taxon>Pentapetalae</taxon>
        <taxon>asterids</taxon>
        <taxon>lamiids</taxon>
        <taxon>Solanales</taxon>
        <taxon>Solanaceae</taxon>
        <taxon>Nicotianoideae</taxon>
        <taxon>Nicotianeae</taxon>
        <taxon>Nicotiana</taxon>
    </lineage>
</organism>
<gene>
    <name evidence="2" type="primary">LOC142173440</name>
</gene>
<reference evidence="1" key="1">
    <citation type="journal article" date="2014" name="Nat. Commun.">
        <title>The tobacco genome sequence and its comparison with those of tomato and potato.</title>
        <authorList>
            <person name="Sierro N."/>
            <person name="Battey J.N."/>
            <person name="Ouadi S."/>
            <person name="Bakaher N."/>
            <person name="Bovet L."/>
            <person name="Willig A."/>
            <person name="Goepfert S."/>
            <person name="Peitsch M.C."/>
            <person name="Ivanov N.V."/>
        </authorList>
    </citation>
    <scope>NUCLEOTIDE SEQUENCE [LARGE SCALE GENOMIC DNA]</scope>
</reference>
<evidence type="ECO:0000313" key="1">
    <source>
        <dbReference type="Proteomes" id="UP000790787"/>
    </source>
</evidence>
<evidence type="ECO:0000313" key="2">
    <source>
        <dbReference type="RefSeq" id="XP_075095131.1"/>
    </source>
</evidence>
<dbReference type="RefSeq" id="XP_075095131.1">
    <property type="nucleotide sequence ID" value="XM_075239030.1"/>
</dbReference>
<proteinExistence type="predicted"/>
<keyword evidence="1" id="KW-1185">Reference proteome</keyword>
<name>A0AC58TD33_TOBAC</name>
<sequence length="264" mass="30615">MEVEDITEAFPDEQLLVVTMEETPWYADIANYLASAFARLLEKYGVRHKVATPYHPQMSGQVEVSNREFKSVLRVNATRTDWAKKLDDALWAYRTAFKTPIGMSPYNLVLGKACHLPVELEHKALWALQQLNLDIETACTSRVTELHKLEEFRFHAFENARLYKEKMKMIHHKHILDWNFKPGNLVLLYNSRLRLFSGKLKSRWSGPFRVVQVFSSGAVEIESEDGINKFTVNGQRLKHYLGMVEEKGDRVVITLEEPQYANEE</sequence>